<evidence type="ECO:0000256" key="2">
    <source>
        <dbReference type="ARBA" id="ARBA00022679"/>
    </source>
</evidence>
<keyword evidence="1" id="KW-0723">Serine/threonine-protein kinase</keyword>
<dbReference type="CDD" id="cd14099">
    <property type="entry name" value="STKc_PLK"/>
    <property type="match status" value="1"/>
</dbReference>
<dbReference type="CDD" id="cd13117">
    <property type="entry name" value="POLO_box_2"/>
    <property type="match status" value="1"/>
</dbReference>
<keyword evidence="5 10" id="KW-0418">Kinase</keyword>
<dbReference type="GO" id="GO:0005816">
    <property type="term" value="C:spindle pole body"/>
    <property type="evidence" value="ECO:0007669"/>
    <property type="project" value="TreeGrafter"/>
</dbReference>
<feature type="compositionally biased region" description="Low complexity" evidence="7">
    <location>
        <begin position="50"/>
        <end position="68"/>
    </location>
</feature>
<keyword evidence="6" id="KW-0067">ATP-binding</keyword>
<accession>A0A165L1D7</accession>
<dbReference type="FunFam" id="3.30.200.20:FF:000042">
    <property type="entry name" value="Aurora kinase A"/>
    <property type="match status" value="1"/>
</dbReference>
<dbReference type="InterPro" id="IPR033695">
    <property type="entry name" value="POLO_box_2"/>
</dbReference>
<dbReference type="AlphaFoldDB" id="A0A165L1D7"/>
<dbReference type="Gene3D" id="1.10.510.10">
    <property type="entry name" value="Transferase(Phosphotransferase) domain 1"/>
    <property type="match status" value="1"/>
</dbReference>
<dbReference type="PROSITE" id="PS50078">
    <property type="entry name" value="POLO_BOX"/>
    <property type="match status" value="2"/>
</dbReference>
<dbReference type="FunCoup" id="A0A165L1D7">
    <property type="interactions" value="322"/>
</dbReference>
<dbReference type="OrthoDB" id="408964at2759"/>
<dbReference type="CDD" id="cd13118">
    <property type="entry name" value="POLO_box_1"/>
    <property type="match status" value="1"/>
</dbReference>
<dbReference type="PROSITE" id="PS50011">
    <property type="entry name" value="PROTEIN_KINASE_DOM"/>
    <property type="match status" value="1"/>
</dbReference>
<evidence type="ECO:0000256" key="5">
    <source>
        <dbReference type="ARBA" id="ARBA00022777"/>
    </source>
</evidence>
<dbReference type="GO" id="GO:0007052">
    <property type="term" value="P:mitotic spindle organization"/>
    <property type="evidence" value="ECO:0007669"/>
    <property type="project" value="TreeGrafter"/>
</dbReference>
<keyword evidence="3" id="KW-0677">Repeat</keyword>
<dbReference type="InterPro" id="IPR008271">
    <property type="entry name" value="Ser/Thr_kinase_AS"/>
</dbReference>
<dbReference type="SUPFAM" id="SSF82615">
    <property type="entry name" value="Polo-box domain"/>
    <property type="match status" value="2"/>
</dbReference>
<evidence type="ECO:0000256" key="3">
    <source>
        <dbReference type="ARBA" id="ARBA00022737"/>
    </source>
</evidence>
<organism evidence="10 11">
    <name type="scientific">Exidia glandulosa HHB12029</name>
    <dbReference type="NCBI Taxonomy" id="1314781"/>
    <lineage>
        <taxon>Eukaryota</taxon>
        <taxon>Fungi</taxon>
        <taxon>Dikarya</taxon>
        <taxon>Basidiomycota</taxon>
        <taxon>Agaricomycotina</taxon>
        <taxon>Agaricomycetes</taxon>
        <taxon>Auriculariales</taxon>
        <taxon>Exidiaceae</taxon>
        <taxon>Exidia</taxon>
    </lineage>
</organism>
<dbReference type="GO" id="GO:0005524">
    <property type="term" value="F:ATP binding"/>
    <property type="evidence" value="ECO:0007669"/>
    <property type="project" value="UniProtKB-KW"/>
</dbReference>
<dbReference type="InterPro" id="IPR036947">
    <property type="entry name" value="POLO_box_dom_sf"/>
</dbReference>
<sequence length="867" mass="96756">MALKLGYAFNRFAGADPVAAAPAVTRKNVFSDLRVSENNPATAKQPPTTPVAAKVKQQPAQAQDVAAPLPRQNSKTTPPSPPAIIRDLNRLHAFTRLGFLGEGGFARVYEALDSRGGHHAIKVITKTSLKTKKAKTKLYAEIKIHRSLDHPNIVRFRECFEDQENVYMTLELCDSGSLMDLLRRRKRFTEPESRFFMVQLIGACHYMHNNQVIHRDLKLGNLFLDKNMNIKVGDFGLAALIENPGERKKTICGTPNYIAPEVLFDTANGHSFEVDTWSTGVILYTLLIGKPPFQTKDVKTIYQRIKANDYEFPADRPVNNDAKQLVASILTPDPRERPSLEEILDHRWFTHGIVPPHIPKSALDFTPDFRHISQDASRANLARLRRQCFLDEDQTTAASISVSVSNAGARSKATSAAVLAQQEREFQKAVQPGSPISALLKSAREPLVVTNGDRPKPDAQQTPTGRRIATPHKSPLRAQMLANIAEEASGEVDGNAPGRGGRELESQKARIVAQMAPEREFGDGGDEENVPPATVGRQYVPLQAAKTSTKAPLGQVTNVPFAVNGKGALSRQSSKQTLVRTESAKSLASTVPEVPRGGVPDEIMDTKGWASFEAACKTLGQAFEAKDIGRLFRDPRLDLDLPKTKVFIVSWVDYCNKYGMGYALTDGSVGVHFNDSTSLVLAADKEHADFLQPRKPGNSMLRRNVQLSSYPDDMKSKIYLLKHFEKYMMTKLYGDYEYTFVDKNKTHGLEFVQKYFRTKHVMLFQLSHDVLQFNFNDHSKMILGQNGLAVSHIDKEYRLTHWTLSEIFARALAGSDDPLEHKTISKLVEKLRYCREVLRQVPTAQQQQQQQRTEVAGSSRIPELKLR</sequence>
<dbReference type="GO" id="GO:0004674">
    <property type="term" value="F:protein serine/threonine kinase activity"/>
    <property type="evidence" value="ECO:0007669"/>
    <property type="project" value="UniProtKB-KW"/>
</dbReference>
<keyword evidence="4" id="KW-0547">Nucleotide-binding</keyword>
<evidence type="ECO:0000256" key="1">
    <source>
        <dbReference type="ARBA" id="ARBA00022527"/>
    </source>
</evidence>
<gene>
    <name evidence="10" type="ORF">EXIGLDRAFT_731478</name>
</gene>
<protein>
    <submittedName>
        <fullName evidence="10">Pkinase-domain-containing protein</fullName>
    </submittedName>
</protein>
<evidence type="ECO:0000256" key="4">
    <source>
        <dbReference type="ARBA" id="ARBA00022741"/>
    </source>
</evidence>
<feature type="region of interest" description="Disordered" evidence="7">
    <location>
        <begin position="843"/>
        <end position="867"/>
    </location>
</feature>
<dbReference type="Gene3D" id="3.30.1120.30">
    <property type="entry name" value="POLO box domain"/>
    <property type="match status" value="2"/>
</dbReference>
<name>A0A165L1D7_EXIGL</name>
<dbReference type="InterPro" id="IPR033701">
    <property type="entry name" value="POLO_box_1"/>
</dbReference>
<dbReference type="InterPro" id="IPR000959">
    <property type="entry name" value="POLO_box_dom"/>
</dbReference>
<evidence type="ECO:0000259" key="8">
    <source>
        <dbReference type="PROSITE" id="PS50011"/>
    </source>
</evidence>
<dbReference type="GO" id="GO:0000922">
    <property type="term" value="C:spindle pole"/>
    <property type="evidence" value="ECO:0007669"/>
    <property type="project" value="TreeGrafter"/>
</dbReference>
<dbReference type="SUPFAM" id="SSF56112">
    <property type="entry name" value="Protein kinase-like (PK-like)"/>
    <property type="match status" value="1"/>
</dbReference>
<dbReference type="PANTHER" id="PTHR24345:SF0">
    <property type="entry name" value="CELL CYCLE SERINE_THREONINE-PROTEIN KINASE CDC5_MSD2"/>
    <property type="match status" value="1"/>
</dbReference>
<dbReference type="PROSITE" id="PS00108">
    <property type="entry name" value="PROTEIN_KINASE_ST"/>
    <property type="match status" value="1"/>
</dbReference>
<dbReference type="GO" id="GO:0005634">
    <property type="term" value="C:nucleus"/>
    <property type="evidence" value="ECO:0007669"/>
    <property type="project" value="TreeGrafter"/>
</dbReference>
<feature type="domain" description="POLO box" evidence="9">
    <location>
        <begin position="647"/>
        <end position="730"/>
    </location>
</feature>
<evidence type="ECO:0000256" key="7">
    <source>
        <dbReference type="SAM" id="MobiDB-lite"/>
    </source>
</evidence>
<proteinExistence type="predicted"/>
<feature type="compositionally biased region" description="Polar residues" evidence="7">
    <location>
        <begin position="36"/>
        <end position="46"/>
    </location>
</feature>
<evidence type="ECO:0000313" key="11">
    <source>
        <dbReference type="Proteomes" id="UP000077266"/>
    </source>
</evidence>
<dbReference type="SMART" id="SM00220">
    <property type="entry name" value="S_TKc"/>
    <property type="match status" value="1"/>
</dbReference>
<dbReference type="InterPro" id="IPR011009">
    <property type="entry name" value="Kinase-like_dom_sf"/>
</dbReference>
<feature type="domain" description="POLO box" evidence="9">
    <location>
        <begin position="751"/>
        <end position="843"/>
    </location>
</feature>
<dbReference type="InParanoid" id="A0A165L1D7"/>
<evidence type="ECO:0000259" key="9">
    <source>
        <dbReference type="PROSITE" id="PS50078"/>
    </source>
</evidence>
<dbReference type="STRING" id="1314781.A0A165L1D7"/>
<evidence type="ECO:0000256" key="6">
    <source>
        <dbReference type="ARBA" id="ARBA00022840"/>
    </source>
</evidence>
<dbReference type="Pfam" id="PF00069">
    <property type="entry name" value="Pkinase"/>
    <property type="match status" value="1"/>
</dbReference>
<reference evidence="10 11" key="1">
    <citation type="journal article" date="2016" name="Mol. Biol. Evol.">
        <title>Comparative Genomics of Early-Diverging Mushroom-Forming Fungi Provides Insights into the Origins of Lignocellulose Decay Capabilities.</title>
        <authorList>
            <person name="Nagy L.G."/>
            <person name="Riley R."/>
            <person name="Tritt A."/>
            <person name="Adam C."/>
            <person name="Daum C."/>
            <person name="Floudas D."/>
            <person name="Sun H."/>
            <person name="Yadav J.S."/>
            <person name="Pangilinan J."/>
            <person name="Larsson K.H."/>
            <person name="Matsuura K."/>
            <person name="Barry K."/>
            <person name="Labutti K."/>
            <person name="Kuo R."/>
            <person name="Ohm R.A."/>
            <person name="Bhattacharya S.S."/>
            <person name="Shirouzu T."/>
            <person name="Yoshinaga Y."/>
            <person name="Martin F.M."/>
            <person name="Grigoriev I.V."/>
            <person name="Hibbett D.S."/>
        </authorList>
    </citation>
    <scope>NUCLEOTIDE SEQUENCE [LARGE SCALE GENOMIC DNA]</scope>
    <source>
        <strain evidence="10 11">HHB12029</strain>
    </source>
</reference>
<dbReference type="GO" id="GO:0000776">
    <property type="term" value="C:kinetochore"/>
    <property type="evidence" value="ECO:0007669"/>
    <property type="project" value="TreeGrafter"/>
</dbReference>
<keyword evidence="2" id="KW-0808">Transferase</keyword>
<feature type="region of interest" description="Disordered" evidence="7">
    <location>
        <begin position="35"/>
        <end position="84"/>
    </location>
</feature>
<evidence type="ECO:0000313" key="10">
    <source>
        <dbReference type="EMBL" id="KZV97202.1"/>
    </source>
</evidence>
<dbReference type="FunFam" id="1.10.510.10:FF:001669">
    <property type="entry name" value="Serine/threonine-protein kinase"/>
    <property type="match status" value="1"/>
</dbReference>
<dbReference type="Proteomes" id="UP000077266">
    <property type="component" value="Unassembled WGS sequence"/>
</dbReference>
<dbReference type="PANTHER" id="PTHR24345">
    <property type="entry name" value="SERINE/THREONINE-PROTEIN KINASE PLK"/>
    <property type="match status" value="1"/>
</dbReference>
<dbReference type="InterPro" id="IPR000719">
    <property type="entry name" value="Prot_kinase_dom"/>
</dbReference>
<dbReference type="Pfam" id="PF00659">
    <property type="entry name" value="POLO_box"/>
    <property type="match status" value="2"/>
</dbReference>
<keyword evidence="11" id="KW-1185">Reference proteome</keyword>
<feature type="domain" description="Protein kinase" evidence="8">
    <location>
        <begin position="94"/>
        <end position="349"/>
    </location>
</feature>
<dbReference type="GO" id="GO:0005737">
    <property type="term" value="C:cytoplasm"/>
    <property type="evidence" value="ECO:0007669"/>
    <property type="project" value="TreeGrafter"/>
</dbReference>
<dbReference type="EMBL" id="KV425933">
    <property type="protein sequence ID" value="KZV97202.1"/>
    <property type="molecule type" value="Genomic_DNA"/>
</dbReference>
<feature type="region of interest" description="Disordered" evidence="7">
    <location>
        <begin position="449"/>
        <end position="470"/>
    </location>
</feature>